<dbReference type="InterPro" id="IPR001296">
    <property type="entry name" value="Glyco_trans_1"/>
</dbReference>
<gene>
    <name evidence="4" type="ORF">ACERK3_08240</name>
</gene>
<dbReference type="RefSeq" id="WP_425345206.1">
    <property type="nucleotide sequence ID" value="NZ_JBGUBD010000004.1"/>
</dbReference>
<dbReference type="Gene3D" id="3.40.50.2000">
    <property type="entry name" value="Glycogen Phosphorylase B"/>
    <property type="match status" value="2"/>
</dbReference>
<dbReference type="Proteomes" id="UP001575105">
    <property type="component" value="Unassembled WGS sequence"/>
</dbReference>
<protein>
    <submittedName>
        <fullName evidence="4">Glycosyltransferase</fullName>
        <ecNumber evidence="4">2.4.-.-</ecNumber>
    </submittedName>
</protein>
<accession>A0ABV4U7N4</accession>
<reference evidence="4 5" key="1">
    <citation type="submission" date="2024-08" db="EMBL/GenBank/DDBJ databases">
        <title>Whole-genome sequencing of halo(alkali)philic microorganisms from hypersaline lakes.</title>
        <authorList>
            <person name="Sorokin D.Y."/>
            <person name="Merkel A.Y."/>
            <person name="Messina E."/>
            <person name="Yakimov M."/>
        </authorList>
    </citation>
    <scope>NUCLEOTIDE SEQUENCE [LARGE SCALE GENOMIC DNA]</scope>
    <source>
        <strain evidence="4 5">AB-hyl4</strain>
    </source>
</reference>
<evidence type="ECO:0000259" key="2">
    <source>
        <dbReference type="Pfam" id="PF00534"/>
    </source>
</evidence>
<feature type="domain" description="Glycosyltransferase subfamily 4-like N-terminal" evidence="3">
    <location>
        <begin position="221"/>
        <end position="349"/>
    </location>
</feature>
<evidence type="ECO:0000313" key="5">
    <source>
        <dbReference type="Proteomes" id="UP001575105"/>
    </source>
</evidence>
<dbReference type="SUPFAM" id="SSF53756">
    <property type="entry name" value="UDP-Glycosyltransferase/glycogen phosphorylase"/>
    <property type="match status" value="1"/>
</dbReference>
<dbReference type="EC" id="2.4.-.-" evidence="4"/>
<dbReference type="CDD" id="cd03794">
    <property type="entry name" value="GT4_WbuB-like"/>
    <property type="match status" value="1"/>
</dbReference>
<dbReference type="Pfam" id="PF13579">
    <property type="entry name" value="Glyco_trans_4_4"/>
    <property type="match status" value="1"/>
</dbReference>
<evidence type="ECO:0000313" key="4">
    <source>
        <dbReference type="EMBL" id="MFA9478283.1"/>
    </source>
</evidence>
<dbReference type="InterPro" id="IPR050194">
    <property type="entry name" value="Glycosyltransferase_grp1"/>
</dbReference>
<comment type="caution">
    <text evidence="4">The sequence shown here is derived from an EMBL/GenBank/DDBJ whole genome shotgun (WGS) entry which is preliminary data.</text>
</comment>
<sequence>MPTPQSPGVERADVGVSTDTVRVLHILAVSVPYLNGYTMRSRYVINQQRQTPGYHPAVITSPFYPTVPASQQDEAIDGVQYHRVPHPFDLPLADREWADSACSFCYRTRLQLRYLFSAVMNLLSFKWLRLRMRPRLARVRLPINRGLWKQRCMRAGKMVGLPTGYELPTAKGNARSIGNANIAESNANPSPASPAVEQPATRTTVTKPTAAKPKPRRLRAWLQDQVGSLLMGMEEVLLLRRFEREIIRVARIEKPHVLHAHSPYRCGVPAARAAKKLGIPLVYEVRGLWEESGVAQGNFTEGSKKYRFWKMKETEAIRRADVVVAICEQLREEVIRRGVDRQRTFVVPNAVDEQMLTSDDTAEDTADAGDTLIESARWLRTPASGATLGYVGSLRKLEGVDELVRAVGLLHAQGENVSLLIVGDGPELPQLRELAEELGIADRSVFTGRVPHDSIQRYYELIDVFVISRPPLRVAELVTPLKPLEAMGLGRALVMPRLASLCEIVREEETGLMYEPANVDDLARQCKRLMYDDALRDRLSQAAKIWVRDHRTWTKSLEGLVPAYDLVLSDRSAKQTASP</sequence>
<dbReference type="PANTHER" id="PTHR45947:SF3">
    <property type="entry name" value="SULFOQUINOVOSYL TRANSFERASE SQD2"/>
    <property type="match status" value="1"/>
</dbReference>
<feature type="domain" description="Glycosyl transferase family 1" evidence="2">
    <location>
        <begin position="386"/>
        <end position="544"/>
    </location>
</feature>
<proteinExistence type="predicted"/>
<dbReference type="EMBL" id="JBGUBD010000004">
    <property type="protein sequence ID" value="MFA9478283.1"/>
    <property type="molecule type" value="Genomic_DNA"/>
</dbReference>
<organism evidence="4 5">
    <name type="scientific">Natronomicrosphaera hydrolytica</name>
    <dbReference type="NCBI Taxonomy" id="3242702"/>
    <lineage>
        <taxon>Bacteria</taxon>
        <taxon>Pseudomonadati</taxon>
        <taxon>Planctomycetota</taxon>
        <taxon>Phycisphaerae</taxon>
        <taxon>Phycisphaerales</taxon>
        <taxon>Phycisphaeraceae</taxon>
        <taxon>Natronomicrosphaera</taxon>
    </lineage>
</organism>
<keyword evidence="5" id="KW-1185">Reference proteome</keyword>
<evidence type="ECO:0000259" key="3">
    <source>
        <dbReference type="Pfam" id="PF13579"/>
    </source>
</evidence>
<dbReference type="Pfam" id="PF00534">
    <property type="entry name" value="Glycos_transf_1"/>
    <property type="match status" value="1"/>
</dbReference>
<feature type="compositionally biased region" description="Polar residues" evidence="1">
    <location>
        <begin position="181"/>
        <end position="190"/>
    </location>
</feature>
<name>A0ABV4U7N4_9BACT</name>
<feature type="compositionally biased region" description="Low complexity" evidence="1">
    <location>
        <begin position="199"/>
        <end position="212"/>
    </location>
</feature>
<evidence type="ECO:0000256" key="1">
    <source>
        <dbReference type="SAM" id="MobiDB-lite"/>
    </source>
</evidence>
<dbReference type="GO" id="GO:0016757">
    <property type="term" value="F:glycosyltransferase activity"/>
    <property type="evidence" value="ECO:0007669"/>
    <property type="project" value="UniProtKB-KW"/>
</dbReference>
<feature type="region of interest" description="Disordered" evidence="1">
    <location>
        <begin position="181"/>
        <end position="214"/>
    </location>
</feature>
<dbReference type="PANTHER" id="PTHR45947">
    <property type="entry name" value="SULFOQUINOVOSYL TRANSFERASE SQD2"/>
    <property type="match status" value="1"/>
</dbReference>
<keyword evidence="4" id="KW-0808">Transferase</keyword>
<dbReference type="InterPro" id="IPR028098">
    <property type="entry name" value="Glyco_trans_4-like_N"/>
</dbReference>
<keyword evidence="4" id="KW-0328">Glycosyltransferase</keyword>